<dbReference type="InterPro" id="IPR038104">
    <property type="entry name" value="Rap1_C_sf"/>
</dbReference>
<feature type="compositionally biased region" description="Polar residues" evidence="13">
    <location>
        <begin position="642"/>
        <end position="654"/>
    </location>
</feature>
<dbReference type="InterPro" id="IPR006600">
    <property type="entry name" value="HTH_CenpB_DNA-bd_dom"/>
</dbReference>
<reference evidence="17" key="2">
    <citation type="submission" date="2023-06" db="EMBL/GenBank/DDBJ databases">
        <authorList>
            <consortium name="Lawrence Berkeley National Laboratory"/>
            <person name="Haridas S."/>
            <person name="Hensen N."/>
            <person name="Bonometti L."/>
            <person name="Westerberg I."/>
            <person name="Brannstrom I.O."/>
            <person name="Guillou S."/>
            <person name="Cros-Aarteil S."/>
            <person name="Calhoun S."/>
            <person name="Kuo A."/>
            <person name="Mondo S."/>
            <person name="Pangilinan J."/>
            <person name="Riley R."/>
            <person name="Labutti K."/>
            <person name="Andreopoulos B."/>
            <person name="Lipzen A."/>
            <person name="Chen C."/>
            <person name="Yanf M."/>
            <person name="Daum C."/>
            <person name="Ng V."/>
            <person name="Clum A."/>
            <person name="Steindorff A."/>
            <person name="Ohm R."/>
            <person name="Martin F."/>
            <person name="Silar P."/>
            <person name="Natvig D."/>
            <person name="Lalanne C."/>
            <person name="Gautier V."/>
            <person name="Ament-Velasquez S.L."/>
            <person name="Kruys A."/>
            <person name="Hutchinson M.I."/>
            <person name="Powell A.J."/>
            <person name="Barry K."/>
            <person name="Miller A.N."/>
            <person name="Grigoriev I.V."/>
            <person name="Debuchy R."/>
            <person name="Gladieux P."/>
            <person name="Thoren M.H."/>
            <person name="Johannesson H."/>
        </authorList>
    </citation>
    <scope>NUCLEOTIDE SEQUENCE</scope>
    <source>
        <strain evidence="17">CBS 560.94</strain>
    </source>
</reference>
<comment type="subcellular location">
    <subcellularLocation>
        <location evidence="2">Chromosome</location>
        <location evidence="2">Telomere</location>
    </subcellularLocation>
    <subcellularLocation>
        <location evidence="1">Nucleus</location>
    </subcellularLocation>
</comment>
<dbReference type="PANTHER" id="PTHR16466:SF6">
    <property type="entry name" value="TELOMERIC REPEAT-BINDING FACTOR 2-INTERACTING PROTEIN 1"/>
    <property type="match status" value="1"/>
</dbReference>
<evidence type="ECO:0000256" key="8">
    <source>
        <dbReference type="ARBA" id="ARBA00023125"/>
    </source>
</evidence>
<dbReference type="GO" id="GO:0042162">
    <property type="term" value="F:telomeric DNA binding"/>
    <property type="evidence" value="ECO:0007669"/>
    <property type="project" value="TreeGrafter"/>
</dbReference>
<dbReference type="Gene3D" id="1.10.10.2170">
    <property type="match status" value="1"/>
</dbReference>
<feature type="compositionally biased region" description="Low complexity" evidence="13">
    <location>
        <begin position="916"/>
        <end position="927"/>
    </location>
</feature>
<proteinExistence type="inferred from homology"/>
<dbReference type="PROSITE" id="PS50172">
    <property type="entry name" value="BRCT"/>
    <property type="match status" value="1"/>
</dbReference>
<evidence type="ECO:0000256" key="5">
    <source>
        <dbReference type="ARBA" id="ARBA00022454"/>
    </source>
</evidence>
<dbReference type="Gene3D" id="1.10.10.60">
    <property type="entry name" value="Homeodomain-like"/>
    <property type="match status" value="2"/>
</dbReference>
<feature type="compositionally biased region" description="Polar residues" evidence="13">
    <location>
        <begin position="766"/>
        <end position="776"/>
    </location>
</feature>
<feature type="compositionally biased region" description="Acidic residues" evidence="13">
    <location>
        <begin position="727"/>
        <end position="739"/>
    </location>
</feature>
<feature type="compositionally biased region" description="Low complexity" evidence="13">
    <location>
        <begin position="814"/>
        <end position="824"/>
    </location>
</feature>
<dbReference type="RefSeq" id="XP_062680574.1">
    <property type="nucleotide sequence ID" value="XM_062827001.1"/>
</dbReference>
<feature type="region of interest" description="Disordered" evidence="13">
    <location>
        <begin position="192"/>
        <end position="252"/>
    </location>
</feature>
<evidence type="ECO:0000256" key="12">
    <source>
        <dbReference type="ARBA" id="ARBA00032471"/>
    </source>
</evidence>
<feature type="compositionally biased region" description="Acidic residues" evidence="13">
    <location>
        <begin position="609"/>
        <end position="638"/>
    </location>
</feature>
<dbReference type="InterPro" id="IPR009057">
    <property type="entry name" value="Homeodomain-like_sf"/>
</dbReference>
<dbReference type="GO" id="GO:0010833">
    <property type="term" value="P:telomere maintenance via telomere lengthening"/>
    <property type="evidence" value="ECO:0007669"/>
    <property type="project" value="TreeGrafter"/>
</dbReference>
<reference evidence="17" key="1">
    <citation type="journal article" date="2023" name="Mol. Phylogenet. Evol.">
        <title>Genome-scale phylogeny and comparative genomics of the fungal order Sordariales.</title>
        <authorList>
            <person name="Hensen N."/>
            <person name="Bonometti L."/>
            <person name="Westerberg I."/>
            <person name="Brannstrom I.O."/>
            <person name="Guillou S."/>
            <person name="Cros-Aarteil S."/>
            <person name="Calhoun S."/>
            <person name="Haridas S."/>
            <person name="Kuo A."/>
            <person name="Mondo S."/>
            <person name="Pangilinan J."/>
            <person name="Riley R."/>
            <person name="LaButti K."/>
            <person name="Andreopoulos B."/>
            <person name="Lipzen A."/>
            <person name="Chen C."/>
            <person name="Yan M."/>
            <person name="Daum C."/>
            <person name="Ng V."/>
            <person name="Clum A."/>
            <person name="Steindorff A."/>
            <person name="Ohm R.A."/>
            <person name="Martin F."/>
            <person name="Silar P."/>
            <person name="Natvig D.O."/>
            <person name="Lalanne C."/>
            <person name="Gautier V."/>
            <person name="Ament-Velasquez S.L."/>
            <person name="Kruys A."/>
            <person name="Hutchinson M.I."/>
            <person name="Powell A.J."/>
            <person name="Barry K."/>
            <person name="Miller A.N."/>
            <person name="Grigoriev I.V."/>
            <person name="Debuchy R."/>
            <person name="Gladieux P."/>
            <person name="Hiltunen Thoren M."/>
            <person name="Johannesson H."/>
        </authorList>
    </citation>
    <scope>NUCLEOTIDE SEQUENCE</scope>
    <source>
        <strain evidence="17">CBS 560.94</strain>
    </source>
</reference>
<evidence type="ECO:0000256" key="4">
    <source>
        <dbReference type="ARBA" id="ARBA00017805"/>
    </source>
</evidence>
<dbReference type="PANTHER" id="PTHR16466">
    <property type="entry name" value="TELOMERE REPEAT-BINDING FACTOR 2-INTERACTING PROTEIN 1"/>
    <property type="match status" value="1"/>
</dbReference>
<dbReference type="Pfam" id="PF08914">
    <property type="entry name" value="Myb_Rap1"/>
    <property type="match status" value="2"/>
</dbReference>
<dbReference type="CDD" id="cd16100">
    <property type="entry name" value="ARID"/>
    <property type="match status" value="1"/>
</dbReference>
<dbReference type="SMART" id="SM01014">
    <property type="entry name" value="ARID"/>
    <property type="match status" value="1"/>
</dbReference>
<dbReference type="SUPFAM" id="SSF46689">
    <property type="entry name" value="Homeodomain-like"/>
    <property type="match status" value="2"/>
</dbReference>
<dbReference type="InterPro" id="IPR015010">
    <property type="entry name" value="TERF2IP_Myb"/>
</dbReference>
<dbReference type="AlphaFoldDB" id="A0AAE0JCZ7"/>
<comment type="caution">
    <text evidence="17">The sequence shown here is derived from an EMBL/GenBank/DDBJ whole genome shotgun (WGS) entry which is preliminary data.</text>
</comment>
<evidence type="ECO:0000256" key="2">
    <source>
        <dbReference type="ARBA" id="ARBA00004574"/>
    </source>
</evidence>
<dbReference type="CDD" id="cd11655">
    <property type="entry name" value="rap1_myb-like"/>
    <property type="match status" value="2"/>
</dbReference>
<keyword evidence="7" id="KW-0805">Transcription regulation</keyword>
<dbReference type="InterPro" id="IPR001606">
    <property type="entry name" value="ARID_dom"/>
</dbReference>
<feature type="region of interest" description="Disordered" evidence="13">
    <location>
        <begin position="606"/>
        <end position="666"/>
    </location>
</feature>
<gene>
    <name evidence="17" type="ORF">B0H65DRAFT_469314</name>
</gene>
<evidence type="ECO:0000259" key="14">
    <source>
        <dbReference type="PROSITE" id="PS50172"/>
    </source>
</evidence>
<feature type="domain" description="BRCT" evidence="14">
    <location>
        <begin position="26"/>
        <end position="105"/>
    </location>
</feature>
<keyword evidence="6" id="KW-0779">Telomere</keyword>
<feature type="compositionally biased region" description="Polar residues" evidence="13">
    <location>
        <begin position="783"/>
        <end position="813"/>
    </location>
</feature>
<comment type="similarity">
    <text evidence="3">Belongs to the RAP1 family.</text>
</comment>
<evidence type="ECO:0000313" key="18">
    <source>
        <dbReference type="Proteomes" id="UP001278500"/>
    </source>
</evidence>
<organism evidence="17 18">
    <name type="scientific">Neurospora tetraspora</name>
    <dbReference type="NCBI Taxonomy" id="94610"/>
    <lineage>
        <taxon>Eukaryota</taxon>
        <taxon>Fungi</taxon>
        <taxon>Dikarya</taxon>
        <taxon>Ascomycota</taxon>
        <taxon>Pezizomycotina</taxon>
        <taxon>Sordariomycetes</taxon>
        <taxon>Sordariomycetidae</taxon>
        <taxon>Sordariales</taxon>
        <taxon>Sordariaceae</taxon>
        <taxon>Neurospora</taxon>
    </lineage>
</organism>
<feature type="domain" description="ARID" evidence="15">
    <location>
        <begin position="505"/>
        <end position="595"/>
    </location>
</feature>
<evidence type="ECO:0000256" key="6">
    <source>
        <dbReference type="ARBA" id="ARBA00022895"/>
    </source>
</evidence>
<evidence type="ECO:0000256" key="13">
    <source>
        <dbReference type="SAM" id="MobiDB-lite"/>
    </source>
</evidence>
<protein>
    <recommendedName>
        <fullName evidence="4">Telomeric repeat-binding factor 2-interacting protein 1</fullName>
    </recommendedName>
    <alternativeName>
        <fullName evidence="12">Repressor/activator protein 1 homolog</fullName>
    </alternativeName>
</protein>
<keyword evidence="10" id="KW-0804">Transcription</keyword>
<feature type="compositionally biased region" description="Low complexity" evidence="13">
    <location>
        <begin position="238"/>
        <end position="251"/>
    </location>
</feature>
<dbReference type="InterPro" id="IPR039595">
    <property type="entry name" value="TE2IP/Rap1"/>
</dbReference>
<dbReference type="SMART" id="SM00501">
    <property type="entry name" value="BRIGHT"/>
    <property type="match status" value="1"/>
</dbReference>
<feature type="compositionally biased region" description="Pro residues" evidence="13">
    <location>
        <begin position="196"/>
        <end position="208"/>
    </location>
</feature>
<dbReference type="Pfam" id="PF11626">
    <property type="entry name" value="Rap1_C"/>
    <property type="match status" value="1"/>
</dbReference>
<evidence type="ECO:0000256" key="9">
    <source>
        <dbReference type="ARBA" id="ARBA00023159"/>
    </source>
</evidence>
<dbReference type="InterPro" id="IPR036420">
    <property type="entry name" value="BRCT_dom_sf"/>
</dbReference>
<dbReference type="GO" id="GO:0031848">
    <property type="term" value="P:protection from non-homologous end joining at telomere"/>
    <property type="evidence" value="ECO:0007669"/>
    <property type="project" value="TreeGrafter"/>
</dbReference>
<feature type="compositionally biased region" description="Pro residues" evidence="13">
    <location>
        <begin position="324"/>
        <end position="338"/>
    </location>
</feature>
<dbReference type="PROSITE" id="PS51253">
    <property type="entry name" value="HTH_CENPB"/>
    <property type="match status" value="1"/>
</dbReference>
<feature type="compositionally biased region" description="Pro residues" evidence="13">
    <location>
        <begin position="900"/>
        <end position="912"/>
    </location>
</feature>
<feature type="domain" description="HTH CENPB-type" evidence="16">
    <location>
        <begin position="121"/>
        <end position="186"/>
    </location>
</feature>
<evidence type="ECO:0000259" key="16">
    <source>
        <dbReference type="PROSITE" id="PS51253"/>
    </source>
</evidence>
<keyword evidence="5" id="KW-0158">Chromosome</keyword>
<dbReference type="InterPro" id="IPR036431">
    <property type="entry name" value="ARID_dom_sf"/>
</dbReference>
<dbReference type="GO" id="GO:0070187">
    <property type="term" value="C:shelterin complex"/>
    <property type="evidence" value="ECO:0007669"/>
    <property type="project" value="TreeGrafter"/>
</dbReference>
<dbReference type="Gene3D" id="3.40.50.10190">
    <property type="entry name" value="BRCT domain"/>
    <property type="match status" value="1"/>
</dbReference>
<dbReference type="SUPFAM" id="SSF52113">
    <property type="entry name" value="BRCT domain"/>
    <property type="match status" value="1"/>
</dbReference>
<dbReference type="SUPFAM" id="SSF46774">
    <property type="entry name" value="ARID-like"/>
    <property type="match status" value="1"/>
</dbReference>
<feature type="region of interest" description="Disordered" evidence="13">
    <location>
        <begin position="313"/>
        <end position="405"/>
    </location>
</feature>
<dbReference type="InterPro" id="IPR021661">
    <property type="entry name" value="Rap1_C"/>
</dbReference>
<dbReference type="Gene3D" id="1.10.150.60">
    <property type="entry name" value="ARID DNA-binding domain"/>
    <property type="match status" value="1"/>
</dbReference>
<evidence type="ECO:0000256" key="1">
    <source>
        <dbReference type="ARBA" id="ARBA00004123"/>
    </source>
</evidence>
<evidence type="ECO:0000256" key="7">
    <source>
        <dbReference type="ARBA" id="ARBA00023015"/>
    </source>
</evidence>
<evidence type="ECO:0000313" key="17">
    <source>
        <dbReference type="EMBL" id="KAK3342781.1"/>
    </source>
</evidence>
<feature type="region of interest" description="Disordered" evidence="13">
    <location>
        <begin position="695"/>
        <end position="958"/>
    </location>
</feature>
<dbReference type="Pfam" id="PF01388">
    <property type="entry name" value="ARID"/>
    <property type="match status" value="1"/>
</dbReference>
<accession>A0AAE0JCZ7</accession>
<dbReference type="EMBL" id="JAUEPP010000005">
    <property type="protein sequence ID" value="KAK3342781.1"/>
    <property type="molecule type" value="Genomic_DNA"/>
</dbReference>
<evidence type="ECO:0000256" key="3">
    <source>
        <dbReference type="ARBA" id="ARBA00010467"/>
    </source>
</evidence>
<dbReference type="GeneID" id="87864155"/>
<dbReference type="InterPro" id="IPR001357">
    <property type="entry name" value="BRCT_dom"/>
</dbReference>
<evidence type="ECO:0000256" key="10">
    <source>
        <dbReference type="ARBA" id="ARBA00023163"/>
    </source>
</evidence>
<feature type="compositionally biased region" description="Low complexity" evidence="13">
    <location>
        <begin position="851"/>
        <end position="871"/>
    </location>
</feature>
<keyword evidence="9" id="KW-0010">Activator</keyword>
<dbReference type="Proteomes" id="UP001278500">
    <property type="component" value="Unassembled WGS sequence"/>
</dbReference>
<dbReference type="PROSITE" id="PS51011">
    <property type="entry name" value="ARID"/>
    <property type="match status" value="1"/>
</dbReference>
<keyword evidence="11" id="KW-0539">Nucleus</keyword>
<keyword evidence="18" id="KW-1185">Reference proteome</keyword>
<dbReference type="Pfam" id="PF16589">
    <property type="entry name" value="BRCT_2"/>
    <property type="match status" value="1"/>
</dbReference>
<name>A0AAE0JCZ7_9PEZI</name>
<sequence>MPSAGIVYEGVLANRTPDGNNNQNPYEGTLFNGLKFWISQRVPDRKSLEESVKANGGKTVLLEKHADILIADHVLKNAPVGSVSWKYITDSISEGQLADIDLYRIEHATAQGARPVGSTMPTKSTRTPYTPQDDNILIHWVVQKERSGAYTRGNKIYMELAEKYPRHTWQSWRDRFSKRYDHQHRDTLVKLLPQDYQPPPPAPPPSHTPAPVCKKENVKVGTPSVKTSTVHTPVPGRSQAQQSSSVPASASGRVAFTEEDDQILIRYLKQMNRQGESLQGNIIYKEFAKQYPHHSWQSWRNRWVETLQATTNLEEDDPAAPATPAAPKPTEPSLPEPTPRVITRPQVKATPQSADQAAAKRRLSAALNRARQDVPTKSSPMGPVKATVTSSAHKKSSPRSTPSRLEEINKRARLVHEEKKKIKSASIIQRAWRSYQARKQIPWRQSLILFQALAQGSLVRWACAPALEESQSEQLYEEAEVYGDDGESVDLGQSLEEGISSEPTRTPREQFYEYFSRYNEALGTNPVPWVTIGGKAVDMWDLRRAVTEQDVPAHARDWQEIAELLDFDWIAEPDVPNQLQAAFQEHLAEFENFYKEYQEAELHELNQGTDEDSEEGEETEEAENDEIVEGEEEVDADGAENTTLPQDPNTTEFRSSPPIIGALKSSGGLKRNLDQIISSPLANMTRKRLRYDVEDEVPESPPKRWQFPLTPIPEVTSRPEETADVAPVDDEEDHDDAADDMPIFGDDGDDYGVEDHRDDNEDVFTTPLQQPRQTTVERALSLRPSSASKSQKVTSAQKKSTTQPSSKNQAQYISSDSDSDSSSDAFATPINPPRPPPERRRSPIPDPIPRPSATAPAARRQLPPRDTAPASRSPPPRFRIPPDPFASDDEGGNHHLARPRQPPSQPRPSSHPHPPRSSAARSSLPAPIHQRHPKQHRQSTAAPEAVPPHAGRDLGNGIASEDPLAIINRYLALGYKKRHCIRGVHATTHDPNVAGRAIDALAKGNGLPNNVPGIWTAIDDEGLKGVDRARERGQDMDEIGRNVREVEGRLLEKHGRKRMELRRKFLRAWDMA</sequence>
<evidence type="ECO:0000259" key="15">
    <source>
        <dbReference type="PROSITE" id="PS51011"/>
    </source>
</evidence>
<evidence type="ECO:0000256" key="11">
    <source>
        <dbReference type="ARBA" id="ARBA00023242"/>
    </source>
</evidence>
<feature type="compositionally biased region" description="Pro residues" evidence="13">
    <location>
        <begin position="872"/>
        <end position="884"/>
    </location>
</feature>
<keyword evidence="8" id="KW-0238">DNA-binding</keyword>
<dbReference type="CDD" id="cd23767">
    <property type="entry name" value="IQCD"/>
    <property type="match status" value="1"/>
</dbReference>